<protein>
    <submittedName>
        <fullName evidence="4">Filamentous hemagglutinin family protein</fullName>
    </submittedName>
</protein>
<evidence type="ECO:0000313" key="5">
    <source>
        <dbReference type="Proteomes" id="UP001597314"/>
    </source>
</evidence>
<dbReference type="InterPro" id="IPR012334">
    <property type="entry name" value="Pectin_lyas_fold"/>
</dbReference>
<dbReference type="Gene3D" id="2.160.20.10">
    <property type="entry name" value="Single-stranded right-handed beta-helix, Pectin lyase-like"/>
    <property type="match status" value="1"/>
</dbReference>
<feature type="transmembrane region" description="Helical" evidence="2">
    <location>
        <begin position="44"/>
        <end position="63"/>
    </location>
</feature>
<feature type="domain" description="Filamentous haemagglutinin FhaB/tRNA nuclease CdiA-like TPS" evidence="3">
    <location>
        <begin position="163"/>
        <end position="278"/>
    </location>
</feature>
<dbReference type="Pfam" id="PF12545">
    <property type="entry name" value="DUF3739"/>
    <property type="match status" value="1"/>
</dbReference>
<dbReference type="PANTHER" id="PTHR12460:SF38">
    <property type="entry name" value="KINETOPLAST-ASSOCIATED PROTEIN-LIKE PROTEIN"/>
    <property type="match status" value="1"/>
</dbReference>
<feature type="region of interest" description="Disordered" evidence="1">
    <location>
        <begin position="1"/>
        <end position="22"/>
    </location>
</feature>
<evidence type="ECO:0000256" key="2">
    <source>
        <dbReference type="SAM" id="Phobius"/>
    </source>
</evidence>
<dbReference type="Pfam" id="PF05860">
    <property type="entry name" value="TPS"/>
    <property type="match status" value="1"/>
</dbReference>
<dbReference type="PANTHER" id="PTHR12460">
    <property type="entry name" value="CYCLIN-DEPENDENT KINASE INHIBITOR-RELATED PROTEIN"/>
    <property type="match status" value="1"/>
</dbReference>
<evidence type="ECO:0000256" key="1">
    <source>
        <dbReference type="SAM" id="MobiDB-lite"/>
    </source>
</evidence>
<reference evidence="5" key="1">
    <citation type="journal article" date="2019" name="Int. J. Syst. Evol. Microbiol.">
        <title>The Global Catalogue of Microorganisms (GCM) 10K type strain sequencing project: providing services to taxonomists for standard genome sequencing and annotation.</title>
        <authorList>
            <consortium name="The Broad Institute Genomics Platform"/>
            <consortium name="The Broad Institute Genome Sequencing Center for Infectious Disease"/>
            <person name="Wu L."/>
            <person name="Ma J."/>
        </authorList>
    </citation>
    <scope>NUCLEOTIDE SEQUENCE [LARGE SCALE GENOMIC DNA]</scope>
    <source>
        <strain evidence="5">CGMCC 1.6774</strain>
    </source>
</reference>
<dbReference type="NCBIfam" id="TIGR01901">
    <property type="entry name" value="adhes_NPXG"/>
    <property type="match status" value="1"/>
</dbReference>
<accession>A0ABW5ANP1</accession>
<feature type="compositionally biased region" description="Low complexity" evidence="1">
    <location>
        <begin position="4508"/>
        <end position="4531"/>
    </location>
</feature>
<dbReference type="InterPro" id="IPR021026">
    <property type="entry name" value="Filamn_hemagglutn_DUF3739"/>
</dbReference>
<evidence type="ECO:0000259" key="3">
    <source>
        <dbReference type="SMART" id="SM00912"/>
    </source>
</evidence>
<keyword evidence="2" id="KW-0812">Transmembrane</keyword>
<proteinExistence type="predicted"/>
<feature type="compositionally biased region" description="Basic residues" evidence="1">
    <location>
        <begin position="1"/>
        <end position="10"/>
    </location>
</feature>
<dbReference type="SMART" id="SM00912">
    <property type="entry name" value="Haemagg_act"/>
    <property type="match status" value="1"/>
</dbReference>
<dbReference type="Proteomes" id="UP001597314">
    <property type="component" value="Unassembled WGS sequence"/>
</dbReference>
<gene>
    <name evidence="4" type="ORF">ACFSOX_16115</name>
</gene>
<dbReference type="SUPFAM" id="SSF51126">
    <property type="entry name" value="Pectin lyase-like"/>
    <property type="match status" value="1"/>
</dbReference>
<evidence type="ECO:0000313" key="4">
    <source>
        <dbReference type="EMBL" id="MFD2183682.1"/>
    </source>
</evidence>
<keyword evidence="2" id="KW-1133">Transmembrane helix</keyword>
<name>A0ABW5ANP1_9BRAD</name>
<dbReference type="RefSeq" id="WP_378478833.1">
    <property type="nucleotide sequence ID" value="NZ_JBHUIW010000019.1"/>
</dbReference>
<dbReference type="InterPro" id="IPR008638">
    <property type="entry name" value="FhaB/CdiA-like_TPS"/>
</dbReference>
<dbReference type="EMBL" id="JBHUIW010000019">
    <property type="protein sequence ID" value="MFD2183682.1"/>
    <property type="molecule type" value="Genomic_DNA"/>
</dbReference>
<dbReference type="InterPro" id="IPR011050">
    <property type="entry name" value="Pectin_lyase_fold/virulence"/>
</dbReference>
<sequence>MTKSASHLRRGLAPLGPQPCDTPPCVRAARDLPGRERAPGRASARAAALLAGVSLLALVTAGGPGHALNLKSPGVVSPGAAAAAAQQAAAAQAAAAAQQAKESLAAAAAALQALRASQDAARSLALQAGATVPNGIATGGLMPQGGVTRDASSTAAETRWIVDGADPTLWQGASRTVTETTEGGRTTVGVTQTEKKAILNWETFNVGSATTLAFGQQAADWTVLNRVGPSVAPSQILGNITAKGGVYVINRNGIIFGGGAQINVHALVASTLDVGQLGTDRQTRDGYFLNTGIATGQAFSVFDPNGGVTTSLQADVLVQPGARITTDIVDLDSPGFVFLFGANVRNAGTITSPGGQVAMVAARQIEITPGVDAAADFPADVLPSDRSFKGVGFLIRNYSNSYRATDGSGDSWKAGDPVDKAFKAGTGGVVNDGLIETPRGIVTLVGDKLRLGSGGVISADTGISRNSMVLMHATTSIDVDGVISMLPYDDPDTPTLPLGGSGSTVQSFAPAYVELAAQSTVTMSGSGLISAPSASVTLTGLTFTNATSGAAGSRDLGIGTTQFNPSVTGPQRVLLAAGAVIDVAGLQDVEVPVSWNYVSFEPRSEFADMPLQRSSALYGQELWIDIRASGTRSDGTTWVGTPLADASGVVAGVGRSIYQLMTTGGKVSLTTETTAPSTTQTGREVIQQAGSVVNMAGGSVRYTAGMVNTTRLLGIDGRIYAMENASPDMIYVGIFGQFTRNHQRWGVSETWGLPTQRWEGGYVDGADAGGLTVATITPVLQSTMLFGSTPGERQIRTAALPSQGYLDLTTTSTVVIGANGAVLPADFATAYASTALPQTNPISAALAVSDNFRSTSKVQTLLSADTLSSWGLSALTITSNDLVVQKGSTVTLAAGGEFTVKTGGAIDIAGTVRAAGGAISLTTDSNAVKSAVDGQTLSVTASGHFDVFVGGTLDVSGRWVNDTGRFGGDSGAQGSAYTDGGTIAIQTNNWSAAGNDRTGSILLAQGSVLDVSSGGYVSPSGTAKMASSGLMSGKGGRISLALYGTQWDEERPPVRPVGGGIAQIQLDGTLRGFGFETNGTLEISAPLTVRIGGTLAAGEESAIRISSIDATKGVALPLSLFTDGGFGAYTIASTPDGYSGKPSGVTVSAGVELALRQVNLASDVDYGTVPTGTTIADVAPRAVQPLDRRAPVNLTLRGDTILIDADATHGAARIVTDPGAVVTLAGRADLVKFGRAVNVLILGEIENHGGTVAINAERTWFGATAKIDLSGVFVERSDFGLPGGPTMSGTVLAGGTLAIEAARTTDLQPTATSGATTETKLDLSGTYVVAEAGAVVDVSGATGTIVVPGTVSEPNAVFQAWSDAGTVRVNAGAFVWGGSFVADADPRANRGTLILGGSPTVNLRQTSTAVRAALAAVTSPVTASALTALTATPSLAAYNNTIEVAVADLGAFDNVYLYAGTSRGGAERIFTGLDGGTEIYNHRNPNLGSIYIRESIDWTVANRLAIAAQGIYATGATATSATLSASYVALTGGGPRWTTPGTGTGTFTVAAQTIDVEGAAVGGFGRVALVAANDIRLSTPKVVNGIDPTSKAETNAATFAGRLDLDGSLVMEAQRIYPVSAVDFTIQTPGTVTVRAPAGSDTTLPLSAGGSLTVLATDIVQGGNLFAPLGKITLGNTNPDVSPIVTRSVTLVDGSLTSVTLADTVVPYGATLDGTGWYYNASLAPLATPPSKGLVLDGGTVDESAGAVIDVRGGGDLLATEFVQGKNGSRDVLAQPGVYALVPTRSDTIAAFDIHFTTADNARTATDATASKPGDAYPLAGTQITIAGGGGIPAGTYTLYPAHYATLPGAYAVSVSGKVGGVTLGSASGTRIASGTTLPDGTVLVTGQYTQSTASGKTTSGTELFAIRSGSVWQQYSEYAFSGANAYFTSKAVHDGTVVPRLPVDAGRVAVVAQQQIVLDAIARTQPGPGGRGSELDLSAAKLAVVDHARMAANDPSLQALRAEGYVTFDVAQLDAIGFESVLFGGLRSDTAKGTRIDAKSIQVLVDSRGEALSAPEILLVAQQGPRTQQTVRYYLKADIDGTAPIDTMVEVPVYAPAAGSGTVTIASGSIIDVSGTINAGAGRYYYFDNPTVDPAAAAALATYLGGTLDGTTITGAQLTKLPLYVAGGVDANGATIWVPQTTQPGSPEYAALVAALNAVYKPSATGAPGALFAASADPGLRVAGPTSDALVVSFANQGDYTLRNTVALSDNGAGRVVIQPGATVRAPDATVTIQATTHTDAIGLGADTLVARQVDLRAPTVTIGATGPAAALRIVGDTFRRVEGLSVTALSGVITLGGDFTSDTLQRLTLDARTILGIGTSASILTPNAAVTLVNSGTAGASTLPAPTAGTFTIASSELVLGGGKQAILGFVAADWTASRQMRVAASGTLGLGFDPARLDATTGAPPSTAPAVALTVTTPSILVAGASATGTGSQFALITKGQARFTGRSGTDEPAPGAELGGSFAVTAAGIVLDTVLQAQSGTLALTATTGDVVLGDHAFVAAGGYAKTMVDQTVYVMGGKLTLTADTGRVVTRSGSVIDLAQPAGGLGYGGELIISSDGTPVLDGQLRGSGGPGLGGRFELTTKGALDTARFNALADALYAGGFDGLIDIHTRQGNLELLEGHTLKANAVALTADGGVEVPGDGNGDGTVTSGETKWIVDPTGATGRVVIAGTIDARGYDGLTVDGTGQAGGQVALWGGNAVVLTGTDGGRAGGKILASTEHADERGGDVAIGVAWDAKWDAATKIGGIDLQAGSVIDVHGGTKGGLSGGTVTLRAPRDGNDDVKVQRIESTVTGARAVGIEAYVAFSTSGEGGLGNVGWDGVVDPAGYYKVLPTGQIILENGTWTGVGGWTLSIGGTYTSAPVVAINGVNQTTVLKVASSTLSVSSGGSYSQLPIVTYVADGQVVAQGTAPGRVTAIAITGGPAVSTSAPVIFSGSTLVGTGIVQNGVLVGVNVTNTALTTLPSSLLVIGSGTITNGTGGVAFSGTYTVTSGAVTGITSLASFSGTPTIAIDPTYAVGGATATVNAAASTVGLGVAVKIASSTGYSAAPTAAAVSINGVTCPVATCTWTTASAGTGQLVDGVFVAENFVPRTGTYSTTSPTPIGTASYTPSTGTGNAHYTFYNDTLAKVVDGTWTYYGASFGFSNAVSRLLVPLAQKLGDGVVHLTPGVELINPVTWANQGNITVVSNWNLAAGTAYNPTTGTKLADGSKYVQVDDPSGAPPSYVDLLYRYVGDYGTGRKYVEPGALTLRALNDVKIKASISDGFFQFGNTLDASYRTSVATYLNNTTASNPTIDGGLYYIRGYSSAYTVPVAPYRAASNGTSPTTDALAAADLFPNQLRVCVSANCDPGAGAVEVATVTDPGSWSYRITAGADTASADPGAMRAPTGATRGDIVVDGHATTTLSYRQSGTTTGTTTVDLATMVRTGTGDITLRAARDVILADTVAPGVIYAAGVNTPKLPDPGYSSVGGAVVAADPDGFYEPVLVGYGAASDNGLKIAGGLYGPVTAAAFPHKGGDVDVEAQRDIVGYAGSTATARTGYQYYEPWLLSLAGTSSYQLVTINAVDVLLGTLGAGSYAPSATTSTPQTAWWIEYGSFRQGILSAGGDVTLTAGRDIKDVSVSLPTTGRVSGGLVSRASGTLSTPVVHLYDSGTMAVRAGRDLLGGAYYQGSGHGTVTARGSIGAYGSIKNLSTSSVTFPNVPVLAVDTGRLFVTAGGALTVASPVNPAALHQQAQVTAKGTSATYMDTYGPDSLVSLTAVSGDLTIRVAPTSIGTTAAADTTANPLAVPVSAAATYPASFAAVAVSGDIVTTGIVASSTLQFGTVGMMLSGSEHGSLRLLADGSIDLTFGYRNGTYNGFAVAGVVAPPYVSAGPALLDAAFDPFRPNAWYGTRPDDPTFAGEALSKPVLAHADDAAVARIYAVTGDIRAAGATTKVSNLDRTVTGLIRVELNQPAEIYAGRDIVDLNLIVQNTAASDVSSVIAGRDITYTGYNNAGGLQVAGPGTFLVQAGRDLGPFVAPAFNTPDRLLIQQGIASVGNASETPVGNVRIAGQPIGLYNAALVGAYEKGYNVGKSRNSLLGSTGADLVVLFGVAGGLDTTAMAATYIDPVDATTVAHTYAGEFEAFLARMNIARDPSRSLLDAFAALSPNLKTVFSAQILFAELKAVGESVKTGADYARGYTAVSTLFPARLGYTANDLTGGSNGANLQVSTGDLDLRHATIQTRFGGDISILGPGGDVIVGSLATEPNTNLKLRDLGLMTFAGGRIATFTDGSVLVNSSRVLTTQGGDVLMWSSNGDLDAGRGSKTTLSLPPLQVEYDSDAYQSVDLGGLVTGAGIGVLKTSRLARTSNTYLLAPRGIIDAGTAGIRASGNLTVAAVTIVNADNIKVGGATTGVPTVTAPNVGGLTAASNAAGAAAKPAETPTAGGRGDQASVFVVQVVGYGGGDADGGSTPTPVSPPAPPAAGPSASPTGSPDGSAAPAGRSSRPGNDTNDQGGR</sequence>
<feature type="region of interest" description="Disordered" evidence="1">
    <location>
        <begin position="4487"/>
        <end position="4540"/>
    </location>
</feature>
<comment type="caution">
    <text evidence="4">The sequence shown here is derived from an EMBL/GenBank/DDBJ whole genome shotgun (WGS) entry which is preliminary data.</text>
</comment>
<keyword evidence="2" id="KW-0472">Membrane</keyword>
<keyword evidence="5" id="KW-1185">Reference proteome</keyword>
<feature type="compositionally biased region" description="Pro residues" evidence="1">
    <location>
        <begin position="4498"/>
        <end position="4507"/>
    </location>
</feature>
<organism evidence="4 5">
    <name type="scientific">Rhodoplanes azumiensis</name>
    <dbReference type="NCBI Taxonomy" id="1897628"/>
    <lineage>
        <taxon>Bacteria</taxon>
        <taxon>Pseudomonadati</taxon>
        <taxon>Pseudomonadota</taxon>
        <taxon>Alphaproteobacteria</taxon>
        <taxon>Hyphomicrobiales</taxon>
        <taxon>Nitrobacteraceae</taxon>
        <taxon>Rhodoplanes</taxon>
    </lineage>
</organism>